<evidence type="ECO:0000313" key="2">
    <source>
        <dbReference type="Proteomes" id="UP001170666"/>
    </source>
</evidence>
<reference evidence="1 2" key="1">
    <citation type="journal article" date="2023" name="Int. J. Syst. Evol. Microbiol.">
        <title>The observation of taxonomic boundaries for the 16SrII and 16SrXXV phytoplasmas using genome-based delimitation.</title>
        <authorList>
            <person name="Rodrigues Jardim B."/>
            <person name="Tran-Nguyen L.T.T."/>
            <person name="Gambley C."/>
            <person name="Al-Sadi A.M."/>
            <person name="Al-Subhi A.M."/>
            <person name="Foissac X."/>
            <person name="Salar P."/>
            <person name="Cai H."/>
            <person name="Yang J.Y."/>
            <person name="Davis R."/>
            <person name="Jones L."/>
            <person name="Rodoni B."/>
            <person name="Constable F.E."/>
        </authorList>
    </citation>
    <scope>NUCLEOTIDE SEQUENCE [LARGE SCALE GENOMIC DNA]</scope>
    <source>
        <strain evidence="1">BAWM-BFA-CoWB</strain>
    </source>
</reference>
<dbReference type="EMBL" id="JAOSIT010000025">
    <property type="protein sequence ID" value="MDO8057497.1"/>
    <property type="molecule type" value="Genomic_DNA"/>
</dbReference>
<dbReference type="Proteomes" id="UP001170666">
    <property type="component" value="Unassembled WGS sequence"/>
</dbReference>
<protein>
    <recommendedName>
        <fullName evidence="3">Transposase</fullName>
    </recommendedName>
</protein>
<evidence type="ECO:0000313" key="1">
    <source>
        <dbReference type="EMBL" id="MDO8057497.1"/>
    </source>
</evidence>
<keyword evidence="2" id="KW-1185">Reference proteome</keyword>
<gene>
    <name evidence="1" type="ORF">OC698_02215</name>
</gene>
<organism evidence="1 2">
    <name type="scientific">Candidatus Phytoplasma gossypii</name>
    <dbReference type="NCBI Taxonomy" id="2982629"/>
    <lineage>
        <taxon>Bacteria</taxon>
        <taxon>Bacillati</taxon>
        <taxon>Mycoplasmatota</taxon>
        <taxon>Mollicutes</taxon>
        <taxon>Acholeplasmatales</taxon>
        <taxon>Acholeplasmataceae</taxon>
        <taxon>Candidatus Phytoplasma</taxon>
        <taxon>16SrII (Peanut WB group)</taxon>
    </lineage>
</organism>
<proteinExistence type="predicted"/>
<dbReference type="RefSeq" id="WP_304513093.1">
    <property type="nucleotide sequence ID" value="NZ_JAOSIT010000025.1"/>
</dbReference>
<evidence type="ECO:0008006" key="3">
    <source>
        <dbReference type="Google" id="ProtNLM"/>
    </source>
</evidence>
<accession>A0ABT9D1L4</accession>
<sequence>MNHGSSALGIKLKKCVTTRETLTLPLIDLYSKVVRILTDLLKVERCENCDRTTQLQIHHIGTVRNANH</sequence>
<name>A0ABT9D1L4_9MOLU</name>
<comment type="caution">
    <text evidence="1">The sequence shown here is derived from an EMBL/GenBank/DDBJ whole genome shotgun (WGS) entry which is preliminary data.</text>
</comment>